<feature type="compositionally biased region" description="Polar residues" evidence="1">
    <location>
        <begin position="565"/>
        <end position="575"/>
    </location>
</feature>
<evidence type="ECO:0000313" key="4">
    <source>
        <dbReference type="Proteomes" id="UP000285326"/>
    </source>
</evidence>
<dbReference type="AlphaFoldDB" id="A0A420IHJ4"/>
<dbReference type="InterPro" id="IPR021264">
    <property type="entry name" value="AFUB_079030/YDR124W-like"/>
</dbReference>
<evidence type="ECO:0000256" key="1">
    <source>
        <dbReference type="SAM" id="MobiDB-lite"/>
    </source>
</evidence>
<dbReference type="PANTHER" id="PTHR36102:SF1">
    <property type="entry name" value="YDR124W-LIKE HELICAL BUNDLE DOMAIN-CONTAINING PROTEIN"/>
    <property type="match status" value="1"/>
</dbReference>
<organism evidence="3 4">
    <name type="scientific">Golovinomyces cichoracearum</name>
    <dbReference type="NCBI Taxonomy" id="62708"/>
    <lineage>
        <taxon>Eukaryota</taxon>
        <taxon>Fungi</taxon>
        <taxon>Dikarya</taxon>
        <taxon>Ascomycota</taxon>
        <taxon>Pezizomycotina</taxon>
        <taxon>Leotiomycetes</taxon>
        <taxon>Erysiphales</taxon>
        <taxon>Erysiphaceae</taxon>
        <taxon>Golovinomyces</taxon>
    </lineage>
</organism>
<dbReference type="PANTHER" id="PTHR36102">
    <property type="entry name" value="CHROMOSOME 10, WHOLE GENOME SHOTGUN SEQUENCE"/>
    <property type="match status" value="1"/>
</dbReference>
<feature type="compositionally biased region" description="Low complexity" evidence="1">
    <location>
        <begin position="576"/>
        <end position="586"/>
    </location>
</feature>
<feature type="region of interest" description="Disordered" evidence="1">
    <location>
        <begin position="135"/>
        <end position="209"/>
    </location>
</feature>
<name>A0A420IHJ4_9PEZI</name>
<feature type="domain" description="Subtelomeric hrmA-associated cluster protein AFUB-079030/YDR124W-like helical bundle" evidence="2">
    <location>
        <begin position="215"/>
        <end position="358"/>
    </location>
</feature>
<accession>A0A420IHJ4</accession>
<dbReference type="Pfam" id="PF11001">
    <property type="entry name" value="AFUB_07903_YDR124W_hel"/>
    <property type="match status" value="1"/>
</dbReference>
<reference evidence="3 4" key="1">
    <citation type="journal article" date="2018" name="BMC Genomics">
        <title>Comparative genome analyses reveal sequence features reflecting distinct modes of host-adaptation between dicot and monocot powdery mildew.</title>
        <authorList>
            <person name="Wu Y."/>
            <person name="Ma X."/>
            <person name="Pan Z."/>
            <person name="Kale S.D."/>
            <person name="Song Y."/>
            <person name="King H."/>
            <person name="Zhang Q."/>
            <person name="Presley C."/>
            <person name="Deng X."/>
            <person name="Wei C.I."/>
            <person name="Xiao S."/>
        </authorList>
    </citation>
    <scope>NUCLEOTIDE SEQUENCE [LARGE SCALE GENOMIC DNA]</scope>
    <source>
        <strain evidence="3">UMSG1</strain>
    </source>
</reference>
<dbReference type="EMBL" id="MCBS01024172">
    <property type="protein sequence ID" value="RKF74005.1"/>
    <property type="molecule type" value="Genomic_DNA"/>
</dbReference>
<dbReference type="InterPro" id="IPR047092">
    <property type="entry name" value="AFUB_07903/YDR124W-like_hel"/>
</dbReference>
<comment type="caution">
    <text evidence="3">The sequence shown here is derived from an EMBL/GenBank/DDBJ whole genome shotgun (WGS) entry which is preliminary data.</text>
</comment>
<feature type="region of interest" description="Disordered" evidence="1">
    <location>
        <begin position="565"/>
        <end position="617"/>
    </location>
</feature>
<sequence>MVQNVSIPRDDIRGDECWARNEKSYVDVAHNATAATGCQSSLPNLNRFQVRSQSMSGFHSHVDINEQQSTAVQTALMSCGLDVGEFALIYTSSDGNPNPAILSSPGLRYYSHYILNEQVCSNFTRSVLRSRSEIGLPSTDDTRSLSNFDSESGNQKPWESKLVSPSDCRIGDTRVDDSDEGRSPRSRKRARVRRLRQDSTEDPPALMAKTQPLIIGNDADVDRFYFIRFKDMQQSSCKVMGKAFVKLVEPRKQTHHPYTGGNDKAPSWWPPTRGENAVRHKEPDHLLKPERINLLVHILKMVIEPSERQNPTVQKLGLNVKKLEETTMEVMSNWFNDKEHPENLQKRKYLKEIFRIAKIQERYKRGEIDGTTSVHVMSGVENRGPDCSDDDDEAIALMSDPETEGAEALPTGVQGIHSPESLVSPSLLQQSENELRLPSQSLRQNIQRNPIPGATYDSQLYRLDTNTFQPTQQHISNLQDPSRRSYAQPGFNSPQSSISSQWSTSMMSSPGQNSMFFSPPSNSFTYLPPPQQQQQQVHPTHHSFEGLHIGGISGTRGFEAVHTYGNQQAQRPSNLPSSITYPSQTQPQPPYSYGQRGGMYIQQDNNLKNEEQLQRQT</sequence>
<evidence type="ECO:0000313" key="3">
    <source>
        <dbReference type="EMBL" id="RKF74005.1"/>
    </source>
</evidence>
<feature type="compositionally biased region" description="Basic and acidic residues" evidence="1">
    <location>
        <begin position="169"/>
        <end position="183"/>
    </location>
</feature>
<feature type="compositionally biased region" description="Polar residues" evidence="1">
    <location>
        <begin position="144"/>
        <end position="157"/>
    </location>
</feature>
<feature type="compositionally biased region" description="Low complexity" evidence="1">
    <location>
        <begin position="493"/>
        <end position="511"/>
    </location>
</feature>
<evidence type="ECO:0000259" key="2">
    <source>
        <dbReference type="Pfam" id="PF11001"/>
    </source>
</evidence>
<feature type="compositionally biased region" description="Basic and acidic residues" evidence="1">
    <location>
        <begin position="607"/>
        <end position="617"/>
    </location>
</feature>
<feature type="compositionally biased region" description="Basic residues" evidence="1">
    <location>
        <begin position="184"/>
        <end position="194"/>
    </location>
</feature>
<feature type="region of interest" description="Disordered" evidence="1">
    <location>
        <begin position="473"/>
        <end position="511"/>
    </location>
</feature>
<protein>
    <submittedName>
        <fullName evidence="3">Putative ydr124wp-like protein</fullName>
    </submittedName>
</protein>
<gene>
    <name evidence="3" type="ORF">GcM1_241039</name>
</gene>
<proteinExistence type="predicted"/>
<dbReference type="Proteomes" id="UP000285326">
    <property type="component" value="Unassembled WGS sequence"/>
</dbReference>